<keyword evidence="1" id="KW-0723">Serine/threonine-protein kinase</keyword>
<proteinExistence type="predicted"/>
<evidence type="ECO:0000313" key="2">
    <source>
        <dbReference type="Proteomes" id="UP000018320"/>
    </source>
</evidence>
<keyword evidence="1" id="KW-0808">Transferase</keyword>
<dbReference type="Proteomes" id="UP000018320">
    <property type="component" value="Unassembled WGS sequence"/>
</dbReference>
<reference evidence="1 2" key="2">
    <citation type="journal article" date="2013" name="Genome Biol. Evol.">
        <title>Genome sequencing of Giardia lamblia genotypes A2 and B isolates (DH and GS) and comparative analysis with the genomes of genotypes A1 and E (WB and Pig).</title>
        <authorList>
            <person name="Adam R.D."/>
            <person name="Dahlstrom E.W."/>
            <person name="Martens C.A."/>
            <person name="Bruno D.P."/>
            <person name="Barbian K.D."/>
            <person name="Ricklefs S.M."/>
            <person name="Hernandez M.M."/>
            <person name="Narla N.P."/>
            <person name="Patel R.B."/>
            <person name="Porcella S.F."/>
            <person name="Nash T.E."/>
        </authorList>
    </citation>
    <scope>NUCLEOTIDE SEQUENCE [LARGE SCALE GENOMIC DNA]</scope>
    <source>
        <strain evidence="1 2">DH</strain>
    </source>
</reference>
<accession>V6TGJ1</accession>
<dbReference type="VEuPathDB" id="GiardiaDB:DHA2_150407"/>
<protein>
    <submittedName>
        <fullName evidence="1">Serine/threonine protein kinase</fullName>
    </submittedName>
</protein>
<dbReference type="EMBL" id="AHGT01000018">
    <property type="protein sequence ID" value="ESU38053.1"/>
    <property type="molecule type" value="Genomic_DNA"/>
</dbReference>
<dbReference type="Gene3D" id="1.25.40.20">
    <property type="entry name" value="Ankyrin repeat-containing domain"/>
    <property type="match status" value="1"/>
</dbReference>
<feature type="non-terminal residue" evidence="1">
    <location>
        <position position="1"/>
    </location>
</feature>
<dbReference type="InterPro" id="IPR036770">
    <property type="entry name" value="Ankyrin_rpt-contain_sf"/>
</dbReference>
<gene>
    <name evidence="1" type="ORF">DHA2_150407</name>
</gene>
<dbReference type="AlphaFoldDB" id="V6TGJ1"/>
<keyword evidence="1" id="KW-0418">Kinase</keyword>
<organism evidence="1 2">
    <name type="scientific">Giardia intestinalis</name>
    <name type="common">Giardia lamblia</name>
    <dbReference type="NCBI Taxonomy" id="5741"/>
    <lineage>
        <taxon>Eukaryota</taxon>
        <taxon>Metamonada</taxon>
        <taxon>Diplomonadida</taxon>
        <taxon>Hexamitidae</taxon>
        <taxon>Giardiinae</taxon>
        <taxon>Giardia</taxon>
    </lineage>
</organism>
<comment type="caution">
    <text evidence="1">The sequence shown here is derived from an EMBL/GenBank/DDBJ whole genome shotgun (WGS) entry which is preliminary data.</text>
</comment>
<reference evidence="2" key="1">
    <citation type="submission" date="2012-02" db="EMBL/GenBank/DDBJ databases">
        <title>Genome sequencing of Giardia lamblia Genotypes A2 and B isolates (DH and GS) and comparative analysis with the genomes of Genotypes A1 and E (WB and Pig).</title>
        <authorList>
            <person name="Adam R."/>
            <person name="Dahlstrom E."/>
            <person name="Martens C."/>
            <person name="Bruno D."/>
            <person name="Barbian K."/>
            <person name="Porcella S.F."/>
            <person name="Nash T."/>
        </authorList>
    </citation>
    <scope>NUCLEOTIDE SEQUENCE</scope>
    <source>
        <strain evidence="2">DH</strain>
    </source>
</reference>
<name>V6TGJ1_GIAIN</name>
<dbReference type="GO" id="GO:0004674">
    <property type="term" value="F:protein serine/threonine kinase activity"/>
    <property type="evidence" value="ECO:0007669"/>
    <property type="project" value="UniProtKB-KW"/>
</dbReference>
<evidence type="ECO:0000313" key="1">
    <source>
        <dbReference type="EMBL" id="ESU38053.1"/>
    </source>
</evidence>
<dbReference type="SUPFAM" id="SSF48403">
    <property type="entry name" value="Ankyrin repeat"/>
    <property type="match status" value="1"/>
</dbReference>
<sequence length="62" mass="6836">VLHTNSMETVWMLVNERIGIGNRDAQGMAALMHAVHNNHPEVVKIIAPTSMGRVTRIAGLLY</sequence>